<evidence type="ECO:0000256" key="3">
    <source>
        <dbReference type="ARBA" id="ARBA00023180"/>
    </source>
</evidence>
<dbReference type="Proteomes" id="UP001220256">
    <property type="component" value="Unassembled WGS sequence"/>
</dbReference>
<dbReference type="PANTHER" id="PTHR30480:SF16">
    <property type="entry name" value="GLYCOSIDE HYDROLASE FAMILY 3 DOMAIN PROTEIN"/>
    <property type="match status" value="1"/>
</dbReference>
<feature type="domain" description="N-acetyltransferase" evidence="6">
    <location>
        <begin position="708"/>
        <end position="852"/>
    </location>
</feature>
<accession>A0ABQ8W4E0</accession>
<comment type="similarity">
    <text evidence="1">Belongs to the glycosyl hydrolase 3 family.</text>
</comment>
<dbReference type="SUPFAM" id="SSF51445">
    <property type="entry name" value="(Trans)glycosidases"/>
    <property type="match status" value="1"/>
</dbReference>
<evidence type="ECO:0000313" key="8">
    <source>
        <dbReference type="Proteomes" id="UP001220256"/>
    </source>
</evidence>
<evidence type="ECO:0000256" key="1">
    <source>
        <dbReference type="ARBA" id="ARBA00005336"/>
    </source>
</evidence>
<dbReference type="Gene3D" id="3.40.630.30">
    <property type="match status" value="2"/>
</dbReference>
<feature type="domain" description="N-acetyltransferase" evidence="6">
    <location>
        <begin position="539"/>
        <end position="701"/>
    </location>
</feature>
<dbReference type="Pfam" id="PF00583">
    <property type="entry name" value="Acetyltransf_1"/>
    <property type="match status" value="1"/>
</dbReference>
<dbReference type="SUPFAM" id="SSF55729">
    <property type="entry name" value="Acyl-CoA N-acyltransferases (Nat)"/>
    <property type="match status" value="2"/>
</dbReference>
<dbReference type="InterPro" id="IPR036881">
    <property type="entry name" value="Glyco_hydro_3_C_sf"/>
</dbReference>
<evidence type="ECO:0000256" key="2">
    <source>
        <dbReference type="ARBA" id="ARBA00022801"/>
    </source>
</evidence>
<dbReference type="Gene3D" id="3.20.20.300">
    <property type="entry name" value="Glycoside hydrolase, family 3, N-terminal domain"/>
    <property type="match status" value="1"/>
</dbReference>
<comment type="caution">
    <text evidence="7">The sequence shown here is derived from an EMBL/GenBank/DDBJ whole genome shotgun (WGS) entry which is preliminary data.</text>
</comment>
<evidence type="ECO:0000256" key="4">
    <source>
        <dbReference type="ARBA" id="ARBA00023277"/>
    </source>
</evidence>
<evidence type="ECO:0000256" key="5">
    <source>
        <dbReference type="ARBA" id="ARBA00023295"/>
    </source>
</evidence>
<dbReference type="InterPro" id="IPR000182">
    <property type="entry name" value="GNAT_dom"/>
</dbReference>
<dbReference type="PROSITE" id="PS51186">
    <property type="entry name" value="GNAT"/>
    <property type="match status" value="2"/>
</dbReference>
<protein>
    <recommendedName>
        <fullName evidence="6">N-acetyltransferase domain-containing protein</fullName>
    </recommendedName>
</protein>
<evidence type="ECO:0000313" key="7">
    <source>
        <dbReference type="EMBL" id="KAJ5255535.1"/>
    </source>
</evidence>
<dbReference type="EMBL" id="JAPVEB010000010">
    <property type="protein sequence ID" value="KAJ5255535.1"/>
    <property type="molecule type" value="Genomic_DNA"/>
</dbReference>
<reference evidence="7 8" key="1">
    <citation type="journal article" date="2023" name="IMA Fungus">
        <title>Comparative genomic study of the Penicillium genus elucidates a diverse pangenome and 15 lateral gene transfer events.</title>
        <authorList>
            <person name="Petersen C."/>
            <person name="Sorensen T."/>
            <person name="Nielsen M.R."/>
            <person name="Sondergaard T.E."/>
            <person name="Sorensen J.L."/>
            <person name="Fitzpatrick D.A."/>
            <person name="Frisvad J.C."/>
            <person name="Nielsen K.L."/>
        </authorList>
    </citation>
    <scope>NUCLEOTIDE SEQUENCE [LARGE SCALE GENOMIC DNA]</scope>
    <source>
        <strain evidence="7 8">IBT 3361</strain>
    </source>
</reference>
<keyword evidence="2" id="KW-0378">Hydrolase</keyword>
<proteinExistence type="inferred from homology"/>
<sequence length="852" mass="93443">MAYLDLQKQVGQLFAVGFHGCTPSPEIKTLIHDYHVGGIVLFSRNFQNAEQLQALTLALQNEAKSAGHERPLLIGIDQENGLVTRISPPIAAQVPGPMALGATHDPECAYSAGKATGETLGFFGINMNYAPVCDINSEPLNPVVGVRSPGDDPEFVGRFASATARGLREHNIIPSVKHFPGHGDTAVDSHYGLPVIPKTRDQLERCELIPFRRAVAEGIETVMTAHISLPCIDLTRPATLSPDVMGILRKDMAYDGMIITDCLEMDGIRSTYGTEEGSVLALRAGSDSIMICHTFDVQVASIKRVCEAIKSGTIDQARLADACRHVSTMKDKFLSWDAALRQSSLADLSSLNNRIAETTMDIYSRSTTLVRDKNSVLPLSKTSIIIFLFPGDKTPVGGAVDGEGTGRSGLYQSSKYLDVLRQHNNSIAELRYGASGLTSEQWRSLEVADVVIFTSLNAKESPYQESLGLKLAERVRSLVHIAACNPYDFLDAPSVKTYITTYEPTIEAFSVAADIMFGALVPTGALPVGTNALTKTSAVVIPFDAQRDLDEVVEVWAAALPTYLVPNESLRSMIVCPHGHHFIARIGSQVVGFCLAYTDAQSAPSTVYIAVLAVSPRYQHQGIGISLLEETRAYFRATFGFNNVKLGSSFPRFWPGIPQDLPESVQHFFTHRGFRLSPPNARSVDLYQDIRNFQSPEKYITRARERGFRFAPLKSEDHEACLVGQRKNFSNNRSWVEAYVTLHPDKYPDSVMTAFDSQGQQVGWTLMLGPSDALNTSWAFPQTCGLNTGLIGAVGIDESHRKYGIGLALICHAIENMKQRGIEGVFVDWVALDGWYEQVGFKTWRSYRPGEL</sequence>
<dbReference type="PANTHER" id="PTHR30480">
    <property type="entry name" value="BETA-HEXOSAMINIDASE-RELATED"/>
    <property type="match status" value="1"/>
</dbReference>
<dbReference type="InterPro" id="IPR016181">
    <property type="entry name" value="Acyl_CoA_acyltransferase"/>
</dbReference>
<dbReference type="InterPro" id="IPR001764">
    <property type="entry name" value="Glyco_hydro_3_N"/>
</dbReference>
<dbReference type="CDD" id="cd04301">
    <property type="entry name" value="NAT_SF"/>
    <property type="match status" value="2"/>
</dbReference>
<keyword evidence="8" id="KW-1185">Reference proteome</keyword>
<dbReference type="InterPro" id="IPR036962">
    <property type="entry name" value="Glyco_hydro_3_N_sf"/>
</dbReference>
<dbReference type="InterPro" id="IPR017853">
    <property type="entry name" value="GH"/>
</dbReference>
<name>A0ABQ8W4E0_PENCH</name>
<gene>
    <name evidence="7" type="ORF">N7505_010686</name>
</gene>
<keyword evidence="4" id="KW-0119">Carbohydrate metabolism</keyword>
<dbReference type="InterPro" id="IPR050226">
    <property type="entry name" value="NagZ_Beta-hexosaminidase"/>
</dbReference>
<organism evidence="7 8">
    <name type="scientific">Penicillium chrysogenum</name>
    <name type="common">Penicillium notatum</name>
    <dbReference type="NCBI Taxonomy" id="5076"/>
    <lineage>
        <taxon>Eukaryota</taxon>
        <taxon>Fungi</taxon>
        <taxon>Dikarya</taxon>
        <taxon>Ascomycota</taxon>
        <taxon>Pezizomycotina</taxon>
        <taxon>Eurotiomycetes</taxon>
        <taxon>Eurotiomycetidae</taxon>
        <taxon>Eurotiales</taxon>
        <taxon>Aspergillaceae</taxon>
        <taxon>Penicillium</taxon>
        <taxon>Penicillium chrysogenum species complex</taxon>
    </lineage>
</organism>
<keyword evidence="5" id="KW-0326">Glycosidase</keyword>
<keyword evidence="3" id="KW-0325">Glycoprotein</keyword>
<dbReference type="Pfam" id="PF00933">
    <property type="entry name" value="Glyco_hydro_3"/>
    <property type="match status" value="1"/>
</dbReference>
<evidence type="ECO:0000259" key="6">
    <source>
        <dbReference type="PROSITE" id="PS51186"/>
    </source>
</evidence>
<dbReference type="Gene3D" id="3.40.50.1700">
    <property type="entry name" value="Glycoside hydrolase family 3 C-terminal domain"/>
    <property type="match status" value="1"/>
</dbReference>